<dbReference type="OrthoDB" id="440553at2759"/>
<evidence type="ECO:0000313" key="2">
    <source>
        <dbReference type="Proteomes" id="UP001152795"/>
    </source>
</evidence>
<sequence length="99" mass="10604">MVKVFGLMKTQFITLTTMMFFIIVLPAANSLYGRGVSLTATVIVLVLVSRICAGCCFTGQFIMIGNCVPSHLRATVHGLSMSASCAARLVWLQVSAFIG</sequence>
<name>A0A7D9MJ11_PARCT</name>
<dbReference type="SUPFAM" id="SSF103473">
    <property type="entry name" value="MFS general substrate transporter"/>
    <property type="match status" value="1"/>
</dbReference>
<dbReference type="InterPro" id="IPR036259">
    <property type="entry name" value="MFS_trans_sf"/>
</dbReference>
<accession>A0A7D9MJ11</accession>
<gene>
    <name evidence="1" type="ORF">PACLA_8A004485</name>
</gene>
<proteinExistence type="predicted"/>
<dbReference type="EMBL" id="CACRXK020039703">
    <property type="protein sequence ID" value="CAB4045480.1"/>
    <property type="molecule type" value="Genomic_DNA"/>
</dbReference>
<evidence type="ECO:0000313" key="1">
    <source>
        <dbReference type="EMBL" id="CAB4045480.1"/>
    </source>
</evidence>
<dbReference type="AlphaFoldDB" id="A0A7D9MJ11"/>
<keyword evidence="2" id="KW-1185">Reference proteome</keyword>
<reference evidence="1" key="1">
    <citation type="submission" date="2020-04" db="EMBL/GenBank/DDBJ databases">
        <authorList>
            <person name="Alioto T."/>
            <person name="Alioto T."/>
            <person name="Gomez Garrido J."/>
        </authorList>
    </citation>
    <scope>NUCLEOTIDE SEQUENCE</scope>
    <source>
        <strain evidence="1">A484AB</strain>
    </source>
</reference>
<dbReference type="Proteomes" id="UP001152795">
    <property type="component" value="Unassembled WGS sequence"/>
</dbReference>
<protein>
    <submittedName>
        <fullName evidence="1">Uncharacterized protein</fullName>
    </submittedName>
</protein>
<organism evidence="1 2">
    <name type="scientific">Paramuricea clavata</name>
    <name type="common">Red gorgonian</name>
    <name type="synonym">Violescent sea-whip</name>
    <dbReference type="NCBI Taxonomy" id="317549"/>
    <lineage>
        <taxon>Eukaryota</taxon>
        <taxon>Metazoa</taxon>
        <taxon>Cnidaria</taxon>
        <taxon>Anthozoa</taxon>
        <taxon>Octocorallia</taxon>
        <taxon>Malacalcyonacea</taxon>
        <taxon>Plexauridae</taxon>
        <taxon>Paramuricea</taxon>
    </lineage>
</organism>
<comment type="caution">
    <text evidence="1">The sequence shown here is derived from an EMBL/GenBank/DDBJ whole genome shotgun (WGS) entry which is preliminary data.</text>
</comment>